<dbReference type="GO" id="GO:0090729">
    <property type="term" value="F:toxin activity"/>
    <property type="evidence" value="ECO:0007669"/>
    <property type="project" value="UniProtKB-KW"/>
</dbReference>
<evidence type="ECO:0000256" key="6">
    <source>
        <dbReference type="ARBA" id="ARBA00022842"/>
    </source>
</evidence>
<feature type="binding site" evidence="8">
    <location>
        <position position="98"/>
    </location>
    <ligand>
        <name>Mg(2+)</name>
        <dbReference type="ChEBI" id="CHEBI:18420"/>
    </ligand>
</feature>
<dbReference type="InterPro" id="IPR050556">
    <property type="entry name" value="Type_II_TA_system_RNase"/>
</dbReference>
<dbReference type="GO" id="GO:0004540">
    <property type="term" value="F:RNA nuclease activity"/>
    <property type="evidence" value="ECO:0007669"/>
    <property type="project" value="InterPro"/>
</dbReference>
<reference evidence="10 11" key="1">
    <citation type="journal article" date="2012" name="J. Bacteriol.">
        <title>Genome Sequence of Extracellular-Protease-Producing Alishewanella jeotgali Isolated from Traditional Korean Fermented Seafood.</title>
        <authorList>
            <person name="Jung J."/>
            <person name="Chun J."/>
            <person name="Park W."/>
        </authorList>
    </citation>
    <scope>NUCLEOTIDE SEQUENCE [LARGE SCALE GENOMIC DNA]</scope>
    <source>
        <strain evidence="10 11">KCTC 22429</strain>
    </source>
</reference>
<comment type="cofactor">
    <cofactor evidence="1 8">
        <name>Mg(2+)</name>
        <dbReference type="ChEBI" id="CHEBI:18420"/>
    </cofactor>
</comment>
<name>H3ZCD1_9ALTE</name>
<dbReference type="SUPFAM" id="SSF88723">
    <property type="entry name" value="PIN domain-like"/>
    <property type="match status" value="1"/>
</dbReference>
<feature type="binding site" evidence="8">
    <location>
        <position position="7"/>
    </location>
    <ligand>
        <name>Mg(2+)</name>
        <dbReference type="ChEBI" id="CHEBI:18420"/>
    </ligand>
</feature>
<keyword evidence="3 8" id="KW-0540">Nuclease</keyword>
<dbReference type="Pfam" id="PF01850">
    <property type="entry name" value="PIN"/>
    <property type="match status" value="1"/>
</dbReference>
<dbReference type="EC" id="3.1.-.-" evidence="8"/>
<dbReference type="PANTHER" id="PTHR33653:SF1">
    <property type="entry name" value="RIBONUCLEASE VAPC2"/>
    <property type="match status" value="1"/>
</dbReference>
<dbReference type="eggNOG" id="COG1487">
    <property type="taxonomic scope" value="Bacteria"/>
</dbReference>
<dbReference type="STRING" id="1129374.AJE_05021"/>
<comment type="function">
    <text evidence="8">Toxic component of a toxin-antitoxin (TA) system. An RNase.</text>
</comment>
<evidence type="ECO:0000256" key="3">
    <source>
        <dbReference type="ARBA" id="ARBA00022722"/>
    </source>
</evidence>
<sequence length="133" mass="15219">MLKFMLDTNICIYVIKRRPLEVLQTFNQYAGLMCISAITYAELCHGVEKSARPEQNRQAVEDFCSRLQIVPYSEKAAQHYGEIRAELEQLGIPIGVNDLHISAHARSESLTLVTNNLREFERVAGLRLVNWLK</sequence>
<dbReference type="PATRIC" id="fig|1129374.4.peg.1010"/>
<evidence type="ECO:0000256" key="2">
    <source>
        <dbReference type="ARBA" id="ARBA00022649"/>
    </source>
</evidence>
<evidence type="ECO:0000256" key="7">
    <source>
        <dbReference type="ARBA" id="ARBA00038093"/>
    </source>
</evidence>
<dbReference type="PANTHER" id="PTHR33653">
    <property type="entry name" value="RIBONUCLEASE VAPC2"/>
    <property type="match status" value="1"/>
</dbReference>
<dbReference type="InterPro" id="IPR002716">
    <property type="entry name" value="PIN_dom"/>
</dbReference>
<keyword evidence="5 8" id="KW-0378">Hydrolase</keyword>
<proteinExistence type="inferred from homology"/>
<evidence type="ECO:0000259" key="9">
    <source>
        <dbReference type="Pfam" id="PF01850"/>
    </source>
</evidence>
<gene>
    <name evidence="8" type="primary">vapC</name>
    <name evidence="10" type="ORF">AJE_05021</name>
</gene>
<dbReference type="RefSeq" id="WP_008949952.1">
    <property type="nucleotide sequence ID" value="NZ_AHTH01000010.1"/>
</dbReference>
<accession>H3ZCD1</accession>
<dbReference type="AlphaFoldDB" id="H3ZCD1"/>
<dbReference type="EMBL" id="AHTH01000010">
    <property type="protein sequence ID" value="EHR41723.1"/>
    <property type="molecule type" value="Genomic_DNA"/>
</dbReference>
<feature type="domain" description="PIN" evidence="9">
    <location>
        <begin position="5"/>
        <end position="125"/>
    </location>
</feature>
<keyword evidence="11" id="KW-1185">Reference proteome</keyword>
<evidence type="ECO:0000313" key="11">
    <source>
        <dbReference type="Proteomes" id="UP000012046"/>
    </source>
</evidence>
<evidence type="ECO:0000313" key="10">
    <source>
        <dbReference type="EMBL" id="EHR41723.1"/>
    </source>
</evidence>
<organism evidence="10 11">
    <name type="scientific">Alishewanella jeotgali KCTC 22429</name>
    <dbReference type="NCBI Taxonomy" id="1129374"/>
    <lineage>
        <taxon>Bacteria</taxon>
        <taxon>Pseudomonadati</taxon>
        <taxon>Pseudomonadota</taxon>
        <taxon>Gammaproteobacteria</taxon>
        <taxon>Alteromonadales</taxon>
        <taxon>Alteromonadaceae</taxon>
        <taxon>Alishewanella</taxon>
    </lineage>
</organism>
<dbReference type="InterPro" id="IPR022907">
    <property type="entry name" value="VapC_family"/>
</dbReference>
<comment type="caution">
    <text evidence="10">The sequence shown here is derived from an EMBL/GenBank/DDBJ whole genome shotgun (WGS) entry which is preliminary data.</text>
</comment>
<dbReference type="Proteomes" id="UP000012046">
    <property type="component" value="Unassembled WGS sequence"/>
</dbReference>
<keyword evidence="8" id="KW-0800">Toxin</keyword>
<evidence type="ECO:0000256" key="5">
    <source>
        <dbReference type="ARBA" id="ARBA00022801"/>
    </source>
</evidence>
<dbReference type="NCBIfam" id="NF010285">
    <property type="entry name" value="PRK13725.1"/>
    <property type="match status" value="1"/>
</dbReference>
<keyword evidence="4 8" id="KW-0479">Metal-binding</keyword>
<keyword evidence="2 8" id="KW-1277">Toxin-antitoxin system</keyword>
<dbReference type="GO" id="GO:0000287">
    <property type="term" value="F:magnesium ion binding"/>
    <property type="evidence" value="ECO:0007669"/>
    <property type="project" value="UniProtKB-UniRule"/>
</dbReference>
<evidence type="ECO:0000256" key="1">
    <source>
        <dbReference type="ARBA" id="ARBA00001946"/>
    </source>
</evidence>
<dbReference type="CDD" id="cd18735">
    <property type="entry name" value="PIN_HiVapC1-like"/>
    <property type="match status" value="1"/>
</dbReference>
<keyword evidence="6 8" id="KW-0460">Magnesium</keyword>
<dbReference type="HAMAP" id="MF_00265">
    <property type="entry name" value="VapC_Nob1"/>
    <property type="match status" value="1"/>
</dbReference>
<evidence type="ECO:0000256" key="8">
    <source>
        <dbReference type="HAMAP-Rule" id="MF_00265"/>
    </source>
</evidence>
<dbReference type="InterPro" id="IPR029060">
    <property type="entry name" value="PIN-like_dom_sf"/>
</dbReference>
<comment type="similarity">
    <text evidence="7 8">Belongs to the PINc/VapC protein family.</text>
</comment>
<dbReference type="Gene3D" id="3.40.50.1010">
    <property type="entry name" value="5'-nuclease"/>
    <property type="match status" value="1"/>
</dbReference>
<dbReference type="GO" id="GO:0016787">
    <property type="term" value="F:hydrolase activity"/>
    <property type="evidence" value="ECO:0007669"/>
    <property type="project" value="UniProtKB-KW"/>
</dbReference>
<evidence type="ECO:0000256" key="4">
    <source>
        <dbReference type="ARBA" id="ARBA00022723"/>
    </source>
</evidence>
<protein>
    <recommendedName>
        <fullName evidence="8">Ribonuclease VapC</fullName>
        <shortName evidence="8">RNase VapC</shortName>
        <ecNumber evidence="8">3.1.-.-</ecNumber>
    </recommendedName>
    <alternativeName>
        <fullName evidence="8">Toxin VapC</fullName>
    </alternativeName>
</protein>